<evidence type="ECO:0000313" key="3">
    <source>
        <dbReference type="EMBL" id="SFM97263.1"/>
    </source>
</evidence>
<dbReference type="GO" id="GO:0016491">
    <property type="term" value="F:oxidoreductase activity"/>
    <property type="evidence" value="ECO:0007669"/>
    <property type="project" value="UniProtKB-KW"/>
</dbReference>
<dbReference type="Gene3D" id="3.40.50.720">
    <property type="entry name" value="NAD(P)-binding Rossmann-like Domain"/>
    <property type="match status" value="1"/>
</dbReference>
<evidence type="ECO:0000256" key="1">
    <source>
        <dbReference type="ARBA" id="ARBA00006484"/>
    </source>
</evidence>
<dbReference type="Pfam" id="PF00106">
    <property type="entry name" value="adh_short"/>
    <property type="match status" value="1"/>
</dbReference>
<dbReference type="InterPro" id="IPR020904">
    <property type="entry name" value="Sc_DH/Rdtase_CS"/>
</dbReference>
<comment type="similarity">
    <text evidence="1">Belongs to the short-chain dehydrogenases/reductases (SDR) family.</text>
</comment>
<keyword evidence="4" id="KW-1185">Reference proteome</keyword>
<dbReference type="STRING" id="578942.SAMN05216289_101198"/>
<proteinExistence type="inferred from homology"/>
<dbReference type="OrthoDB" id="9790785at2"/>
<name>A0A1I4V7W5_9GAMM</name>
<dbReference type="RefSeq" id="WP_092404008.1">
    <property type="nucleotide sequence ID" value="NZ_FOVF01000001.1"/>
</dbReference>
<dbReference type="SUPFAM" id="SSF51735">
    <property type="entry name" value="NAD(P)-binding Rossmann-fold domains"/>
    <property type="match status" value="1"/>
</dbReference>
<protein>
    <submittedName>
        <fullName evidence="3">NAD(P)-dependent dehydrogenase, short-chain alcohol dehydrogenase family</fullName>
    </submittedName>
</protein>
<accession>A0A1I4V7W5</accession>
<evidence type="ECO:0000256" key="2">
    <source>
        <dbReference type="ARBA" id="ARBA00023002"/>
    </source>
</evidence>
<sequence length="257" mass="27341">MNAPLPLARVEHPQPDVDSLRGRVVLITGASGGLGRACALACARTGATVVLAGRKVRPLEVLYDEIEALGAPTPAIYPINLEGATPDDYASLADAVRIQCGRLDAIVHAAVLFDGLRPVEQVKPADWLRIQQVGLNAPFLLTQACLPLLRERTDSAVVFVLDDAERFGKAYWGGYGTAKAGLAAFASILHEETETGTVRVHALLPSPMRTALRRMAYFGEDALQRELPDRAGAAAAFLTSPAASALRGRTLDLRPGT</sequence>
<reference evidence="3 4" key="1">
    <citation type="submission" date="2016-10" db="EMBL/GenBank/DDBJ databases">
        <authorList>
            <person name="de Groot N.N."/>
        </authorList>
    </citation>
    <scope>NUCLEOTIDE SEQUENCE [LARGE SCALE GENOMIC DNA]</scope>
    <source>
        <strain evidence="3 4">CGMCC 1.7659</strain>
    </source>
</reference>
<dbReference type="EMBL" id="FOVF01000001">
    <property type="protein sequence ID" value="SFM97263.1"/>
    <property type="molecule type" value="Genomic_DNA"/>
</dbReference>
<keyword evidence="2" id="KW-0560">Oxidoreductase</keyword>
<organism evidence="3 4">
    <name type="scientific">Dokdonella immobilis</name>
    <dbReference type="NCBI Taxonomy" id="578942"/>
    <lineage>
        <taxon>Bacteria</taxon>
        <taxon>Pseudomonadati</taxon>
        <taxon>Pseudomonadota</taxon>
        <taxon>Gammaproteobacteria</taxon>
        <taxon>Lysobacterales</taxon>
        <taxon>Rhodanobacteraceae</taxon>
        <taxon>Dokdonella</taxon>
    </lineage>
</organism>
<evidence type="ECO:0000313" key="4">
    <source>
        <dbReference type="Proteomes" id="UP000198575"/>
    </source>
</evidence>
<dbReference type="PRINTS" id="PR00081">
    <property type="entry name" value="GDHRDH"/>
</dbReference>
<dbReference type="Proteomes" id="UP000198575">
    <property type="component" value="Unassembled WGS sequence"/>
</dbReference>
<dbReference type="PANTHER" id="PTHR44196">
    <property type="entry name" value="DEHYDROGENASE/REDUCTASE SDR FAMILY MEMBER 7B"/>
    <property type="match status" value="1"/>
</dbReference>
<dbReference type="PROSITE" id="PS00061">
    <property type="entry name" value="ADH_SHORT"/>
    <property type="match status" value="1"/>
</dbReference>
<dbReference type="AlphaFoldDB" id="A0A1I4V7W5"/>
<gene>
    <name evidence="3" type="ORF">SAMN05216289_101198</name>
</gene>
<dbReference type="InterPro" id="IPR002347">
    <property type="entry name" value="SDR_fam"/>
</dbReference>
<dbReference type="GO" id="GO:0016020">
    <property type="term" value="C:membrane"/>
    <property type="evidence" value="ECO:0007669"/>
    <property type="project" value="TreeGrafter"/>
</dbReference>
<dbReference type="InterPro" id="IPR036291">
    <property type="entry name" value="NAD(P)-bd_dom_sf"/>
</dbReference>
<dbReference type="PANTHER" id="PTHR44196:SF4">
    <property type="entry name" value="SHORT CHAIN DEHYDROGENASE"/>
    <property type="match status" value="1"/>
</dbReference>